<dbReference type="EMBL" id="BPQB01000041">
    <property type="protein sequence ID" value="GJE94604.1"/>
    <property type="molecule type" value="Genomic_DNA"/>
</dbReference>
<accession>A0A9P3GHW9</accession>
<comment type="caution">
    <text evidence="1">The sequence shown here is derived from an EMBL/GenBank/DDBJ whole genome shotgun (WGS) entry which is preliminary data.</text>
</comment>
<evidence type="ECO:0000313" key="1">
    <source>
        <dbReference type="EMBL" id="GJE94604.1"/>
    </source>
</evidence>
<name>A0A9P3GHW9_9APHY</name>
<proteinExistence type="predicted"/>
<evidence type="ECO:0000313" key="2">
    <source>
        <dbReference type="Proteomes" id="UP000703269"/>
    </source>
</evidence>
<sequence length="102" mass="10992">MPLPSSPRPRLALLSPSHSLNGAYLATVFETCRNLAKFPEQCSPACESFFGFHAKLVDVQLYTGLHSAAPPRGRASAPPRDAASFPHSMRLQLPASRFATVA</sequence>
<organism evidence="1 2">
    <name type="scientific">Phanerochaete sordida</name>
    <dbReference type="NCBI Taxonomy" id="48140"/>
    <lineage>
        <taxon>Eukaryota</taxon>
        <taxon>Fungi</taxon>
        <taxon>Dikarya</taxon>
        <taxon>Basidiomycota</taxon>
        <taxon>Agaricomycotina</taxon>
        <taxon>Agaricomycetes</taxon>
        <taxon>Polyporales</taxon>
        <taxon>Phanerochaetaceae</taxon>
        <taxon>Phanerochaete</taxon>
    </lineage>
</organism>
<protein>
    <submittedName>
        <fullName evidence="1">Uncharacterized protein</fullName>
    </submittedName>
</protein>
<dbReference type="AlphaFoldDB" id="A0A9P3GHW9"/>
<dbReference type="Proteomes" id="UP000703269">
    <property type="component" value="Unassembled WGS sequence"/>
</dbReference>
<reference evidence="1 2" key="1">
    <citation type="submission" date="2021-08" db="EMBL/GenBank/DDBJ databases">
        <title>Draft Genome Sequence of Phanerochaete sordida strain YK-624.</title>
        <authorList>
            <person name="Mori T."/>
            <person name="Dohra H."/>
            <person name="Suzuki T."/>
            <person name="Kawagishi H."/>
            <person name="Hirai H."/>
        </authorList>
    </citation>
    <scope>NUCLEOTIDE SEQUENCE [LARGE SCALE GENOMIC DNA]</scope>
    <source>
        <strain evidence="1 2">YK-624</strain>
    </source>
</reference>
<gene>
    <name evidence="1" type="ORF">PsYK624_107740</name>
</gene>
<keyword evidence="2" id="KW-1185">Reference proteome</keyword>